<accession>A0ACD4WNE9</accession>
<reference evidence="1" key="1">
    <citation type="submission" date="2023-10" db="EMBL/GenBank/DDBJ databases">
        <title>The genome sequence of Streptomyces violaceoruber CGMCC 4.1801.</title>
        <authorList>
            <person name="Mo P."/>
        </authorList>
    </citation>
    <scope>NUCLEOTIDE SEQUENCE</scope>
    <source>
        <strain evidence="1">CGMCC 4.1801</strain>
    </source>
</reference>
<evidence type="ECO:0000313" key="1">
    <source>
        <dbReference type="EMBL" id="WOY99052.1"/>
    </source>
</evidence>
<organism evidence="1 2">
    <name type="scientific">Streptomyces violaceoruber</name>
    <dbReference type="NCBI Taxonomy" id="1935"/>
    <lineage>
        <taxon>Bacteria</taxon>
        <taxon>Bacillati</taxon>
        <taxon>Actinomycetota</taxon>
        <taxon>Actinomycetes</taxon>
        <taxon>Kitasatosporales</taxon>
        <taxon>Streptomycetaceae</taxon>
        <taxon>Streptomyces</taxon>
        <taxon>Streptomyces violaceoruber group</taxon>
    </lineage>
</organism>
<name>A0ACD4WNE9_STRVN</name>
<gene>
    <name evidence="1" type="ORF">R2E43_16895</name>
</gene>
<keyword evidence="2" id="KW-1185">Reference proteome</keyword>
<sequence>MENHTRKWHSSSYSGGDGADCVEIATGHPAAVPVRDSKNPYGPELSFRADAWTAFVESLRRGGVSGPGGR</sequence>
<proteinExistence type="predicted"/>
<dbReference type="EMBL" id="CP137734">
    <property type="protein sequence ID" value="WOY99052.1"/>
    <property type="molecule type" value="Genomic_DNA"/>
</dbReference>
<dbReference type="Proteomes" id="UP001303608">
    <property type="component" value="Chromosome"/>
</dbReference>
<protein>
    <submittedName>
        <fullName evidence="1">DUF397 domain-containing protein</fullName>
    </submittedName>
</protein>
<evidence type="ECO:0000313" key="2">
    <source>
        <dbReference type="Proteomes" id="UP001303608"/>
    </source>
</evidence>